<dbReference type="RefSeq" id="WP_155313472.1">
    <property type="nucleotide sequence ID" value="NZ_AP021879.1"/>
</dbReference>
<reference evidence="1 2" key="1">
    <citation type="submission" date="2019-11" db="EMBL/GenBank/DDBJ databases">
        <title>Comparative genomics of hydrocarbon-degrading Desulfosarcina strains.</title>
        <authorList>
            <person name="Watanabe M."/>
            <person name="Kojima H."/>
            <person name="Fukui M."/>
        </authorList>
    </citation>
    <scope>NUCLEOTIDE SEQUENCE [LARGE SCALE GENOMIC DNA]</scope>
    <source>
        <strain evidence="2">oXyS1</strain>
    </source>
</reference>
<evidence type="ECO:0000313" key="2">
    <source>
        <dbReference type="Proteomes" id="UP000422108"/>
    </source>
</evidence>
<dbReference type="Gene3D" id="3.30.70.2200">
    <property type="match status" value="1"/>
</dbReference>
<dbReference type="AlphaFoldDB" id="A0A5K8AJJ0"/>
<gene>
    <name evidence="1" type="ORF">DSCOOX_59480</name>
</gene>
<sequence>MLVYVGFDDTDIAGADRGTGKLARWFADKLPEGVVLNGVVRQQLPVMEGIPFTSQNSSACLILDVAEPGIVDALIDLAADHIREHFMVGSDPGLCVVTEKNGHLDKLMDFGRLACSKIVSQKAAMAAVNGAHLSGHGGTQDGIIGAAAGVGLTLSGWSGRFIEFNGLRDFGTTVRVADLESRKIRVLSIDRNALVPGPADWVDTRNWLRPRLWGGGAVLPVQSDGPGCWRAINTKQHH</sequence>
<dbReference type="EMBL" id="AP021879">
    <property type="protein sequence ID" value="BBO92768.1"/>
    <property type="molecule type" value="Genomic_DNA"/>
</dbReference>
<organism evidence="1 2">
    <name type="scientific">Desulfosarcina ovata subsp. ovata</name>
    <dbReference type="NCBI Taxonomy" id="2752305"/>
    <lineage>
        <taxon>Bacteria</taxon>
        <taxon>Pseudomonadati</taxon>
        <taxon>Thermodesulfobacteriota</taxon>
        <taxon>Desulfobacteria</taxon>
        <taxon>Desulfobacterales</taxon>
        <taxon>Desulfosarcinaceae</taxon>
        <taxon>Desulfosarcina</taxon>
    </lineage>
</organism>
<evidence type="ECO:0008006" key="3">
    <source>
        <dbReference type="Google" id="ProtNLM"/>
    </source>
</evidence>
<evidence type="ECO:0000313" key="1">
    <source>
        <dbReference type="EMBL" id="BBO92768.1"/>
    </source>
</evidence>
<accession>A0A5K8AJJ0</accession>
<dbReference type="Proteomes" id="UP000422108">
    <property type="component" value="Chromosome"/>
</dbReference>
<name>A0A5K8AJJ0_9BACT</name>
<protein>
    <recommendedName>
        <fullName evidence="3">DUF1743 domain-containing protein</fullName>
    </recommendedName>
</protein>
<proteinExistence type="predicted"/>
<keyword evidence="2" id="KW-1185">Reference proteome</keyword>